<dbReference type="GO" id="GO:0043709">
    <property type="term" value="P:cell adhesion involved in single-species biofilm formation"/>
    <property type="evidence" value="ECO:0007669"/>
    <property type="project" value="TreeGrafter"/>
</dbReference>
<evidence type="ECO:0000259" key="5">
    <source>
        <dbReference type="Pfam" id="PF09160"/>
    </source>
</evidence>
<dbReference type="Pfam" id="PF00419">
    <property type="entry name" value="Fimbrial"/>
    <property type="match status" value="1"/>
</dbReference>
<dbReference type="InterPro" id="IPR008966">
    <property type="entry name" value="Adhesion_dom_sf"/>
</dbReference>
<gene>
    <name evidence="6" type="ORF">OO7_12769</name>
</gene>
<dbReference type="PANTHER" id="PTHR33420:SF14">
    <property type="entry name" value="TYPE 1 FIMBRIN D-MANNOSE SPECIFIC ADHESIN"/>
    <property type="match status" value="1"/>
</dbReference>
<evidence type="ECO:0000256" key="1">
    <source>
        <dbReference type="ARBA" id="ARBA00004561"/>
    </source>
</evidence>
<dbReference type="AlphaFoldDB" id="K8W5I6"/>
<proteinExistence type="inferred from homology"/>
<name>K8W5I6_9GAMM</name>
<feature type="domain" description="Fimbrial-type adhesion" evidence="4">
    <location>
        <begin position="130"/>
        <end position="229"/>
    </location>
</feature>
<dbReference type="EMBL" id="AKKN01000010">
    <property type="protein sequence ID" value="EKT55843.1"/>
    <property type="molecule type" value="Genomic_DNA"/>
</dbReference>
<dbReference type="InterPro" id="IPR036937">
    <property type="entry name" value="Adhesion_dom_fimbrial_sf"/>
</dbReference>
<organism evidence="6 7">
    <name type="scientific">Providencia sneebia DSM 19967</name>
    <dbReference type="NCBI Taxonomy" id="1141660"/>
    <lineage>
        <taxon>Bacteria</taxon>
        <taxon>Pseudomonadati</taxon>
        <taxon>Pseudomonadota</taxon>
        <taxon>Gammaproteobacteria</taxon>
        <taxon>Enterobacterales</taxon>
        <taxon>Morganellaceae</taxon>
        <taxon>Providencia</taxon>
    </lineage>
</organism>
<dbReference type="PANTHER" id="PTHR33420">
    <property type="entry name" value="FIMBRIAL SUBUNIT ELFA-RELATED"/>
    <property type="match status" value="1"/>
</dbReference>
<dbReference type="PATRIC" id="fig|1141660.3.peg.2546"/>
<feature type="domain" description="FimH mannose-binding" evidence="5">
    <location>
        <begin position="2"/>
        <end position="97"/>
    </location>
</feature>
<dbReference type="InterPro" id="IPR050263">
    <property type="entry name" value="Bact_Fimbrial_Adh_Pro"/>
</dbReference>
<dbReference type="Pfam" id="PF09160">
    <property type="entry name" value="FimH_man-bind"/>
    <property type="match status" value="1"/>
</dbReference>
<dbReference type="Gene3D" id="2.60.40.1090">
    <property type="entry name" value="Fimbrial-type adhesion domain"/>
    <property type="match status" value="2"/>
</dbReference>
<comment type="similarity">
    <text evidence="2">Belongs to the fimbrial protein family.</text>
</comment>
<evidence type="ECO:0000259" key="4">
    <source>
        <dbReference type="Pfam" id="PF00419"/>
    </source>
</evidence>
<comment type="subcellular location">
    <subcellularLocation>
        <location evidence="1">Fimbrium</location>
    </subcellularLocation>
</comment>
<sequence>MVNMVNGSAFSGLLAKFNGSIRYYGASYPFPLNSPTHQKSFPLGNYTAWSAQIYLTPISTAGGVVINKGTHFATLVMYQAGTNINGGGDMSTATFTWKLYANNNVVVPIGGCGVSSRNVVVNLPEYQASASLSLSIYCTRSQNISYYLTGTTDTSTSIFANMFSGVNAAKGVGIPLVRNGNPISANQNVQLGKVGTSAINLDLSARYARTKGQVTAGKVQSVIGVTFTYD</sequence>
<evidence type="ECO:0000313" key="6">
    <source>
        <dbReference type="EMBL" id="EKT55843.1"/>
    </source>
</evidence>
<dbReference type="Proteomes" id="UP000010290">
    <property type="component" value="Chromosome"/>
</dbReference>
<dbReference type="HOGENOM" id="CLU_080390_0_0_6"/>
<dbReference type="GO" id="GO:0009289">
    <property type="term" value="C:pilus"/>
    <property type="evidence" value="ECO:0007669"/>
    <property type="project" value="UniProtKB-SubCell"/>
</dbReference>
<reference evidence="6 7" key="1">
    <citation type="journal article" date="2012" name="BMC Genomics">
        <title>Comparative genomics of bacteria in the genus Providencia isolated from wild Drosophila melanogaster.</title>
        <authorList>
            <person name="Galac M.R."/>
            <person name="Lazzaro B.P."/>
        </authorList>
    </citation>
    <scope>NUCLEOTIDE SEQUENCE [LARGE SCALE GENOMIC DNA]</scope>
    <source>
        <strain evidence="6 7">DSM 19967</strain>
    </source>
</reference>
<dbReference type="InterPro" id="IPR000259">
    <property type="entry name" value="Adhesion_dom_fimbrial"/>
</dbReference>
<evidence type="ECO:0000256" key="2">
    <source>
        <dbReference type="ARBA" id="ARBA00006671"/>
    </source>
</evidence>
<protein>
    <submittedName>
        <fullName evidence="6">Type 1 fimbiral adhesin FimH</fullName>
    </submittedName>
</protein>
<dbReference type="OrthoDB" id="6466816at2"/>
<evidence type="ECO:0000313" key="7">
    <source>
        <dbReference type="Proteomes" id="UP000010290"/>
    </source>
</evidence>
<keyword evidence="7" id="KW-1185">Reference proteome</keyword>
<comment type="caution">
    <text evidence="6">The sequence shown here is derived from an EMBL/GenBank/DDBJ whole genome shotgun (WGS) entry which is preliminary data.</text>
</comment>
<dbReference type="SUPFAM" id="SSF49401">
    <property type="entry name" value="Bacterial adhesins"/>
    <property type="match status" value="2"/>
</dbReference>
<evidence type="ECO:0000256" key="3">
    <source>
        <dbReference type="ARBA" id="ARBA00023263"/>
    </source>
</evidence>
<keyword evidence="3" id="KW-0281">Fimbrium</keyword>
<dbReference type="InterPro" id="IPR015243">
    <property type="entry name" value="FimH_man-bd"/>
</dbReference>
<accession>K8W5I6</accession>